<dbReference type="Pfam" id="PF00370">
    <property type="entry name" value="FGGY_N"/>
    <property type="match status" value="1"/>
</dbReference>
<dbReference type="PROSITE" id="PS00445">
    <property type="entry name" value="FGGY_KINASES_2"/>
    <property type="match status" value="1"/>
</dbReference>
<accession>A0A0U4NVQ6</accession>
<keyword evidence="3" id="KW-0547">Nucleotide-binding</keyword>
<reference evidence="10 11" key="1">
    <citation type="submission" date="2016-01" db="EMBL/GenBank/DDBJ databases">
        <title>Annotation of Pseudomonas oryzihabitans USDA-ARS-USMARC-56511.</title>
        <authorList>
            <person name="Harhay G.P."/>
            <person name="Harhay D.M."/>
            <person name="Smith T.P.L."/>
            <person name="Bono J.L."/>
            <person name="Heaton M.P."/>
            <person name="Clawson M.L."/>
            <person name="Chitko-Mckown C.G."/>
            <person name="Capik S.F."/>
            <person name="DeDonder K.D."/>
            <person name="Apley M.D."/>
            <person name="Lubbers B.V."/>
            <person name="White B.J."/>
            <person name="Larson R.L."/>
        </authorList>
    </citation>
    <scope>NUCLEOTIDE SEQUENCE [LARGE SCALE GENOMIC DNA]</scope>
    <source>
        <strain evidence="10 11">USDA-ARS-USMARC-56511</strain>
    </source>
</reference>
<dbReference type="CDD" id="cd07769">
    <property type="entry name" value="ASKHA_NBD_FGGY_GK"/>
    <property type="match status" value="1"/>
</dbReference>
<dbReference type="PIRSF" id="PIRSF000538">
    <property type="entry name" value="GlpK"/>
    <property type="match status" value="1"/>
</dbReference>
<sequence length="490" mass="51866">MAAEPLILALDEGTTNAKAILVDRAGRVVARGSRPLTVQHPQAGYAEQDPLAIWQALQGAIGDCLAQVDAPLAAIAISNQRESALAWERRSGQLLGPLVSWQCKRSQPQCEALHAAGHGEAILQRSGLALDPMFSAGKWRWLLDQIPDGTARAAAGEICLGTVDSWLLWQLSGGTSFLIDAANAARTQLLDLRGGDWDPQLLSLFDIPRAALPEIRPSAGYFGETRAQGPLPAGLPILAMIGDSHAALFGQGGFVPGKVKATLGTGSSLMTPIAEPVVSAHGLATTLAWRLGDTPTFALEGNIVHTGAAVGWTARLVGSAGDLDVLAAEAAALPDNGGVYFVPALGGLGAPHWRAEARGLFCGLGENCGRAHLMRAALEAIAYQIRDVFDAMQQDSPTPLEELWVDGGATRNEWLLQFQADLLQRPVICSLSPEVSALGAAHLAGHALGWWQDAAALGDLERPRRRYEPRANAVPELYAGWRQALARTLL</sequence>
<dbReference type="SUPFAM" id="SSF53067">
    <property type="entry name" value="Actin-like ATPase domain"/>
    <property type="match status" value="2"/>
</dbReference>
<protein>
    <recommendedName>
        <fullName evidence="6">ATP:glycerol 3-phosphotransferase</fullName>
    </recommendedName>
</protein>
<evidence type="ECO:0000256" key="6">
    <source>
        <dbReference type="ARBA" id="ARBA00043149"/>
    </source>
</evidence>
<dbReference type="Proteomes" id="UP000064137">
    <property type="component" value="Chromosome"/>
</dbReference>
<evidence type="ECO:0000259" key="8">
    <source>
        <dbReference type="Pfam" id="PF00370"/>
    </source>
</evidence>
<evidence type="ECO:0000256" key="4">
    <source>
        <dbReference type="ARBA" id="ARBA00022777"/>
    </source>
</evidence>
<evidence type="ECO:0000256" key="5">
    <source>
        <dbReference type="ARBA" id="ARBA00022840"/>
    </source>
</evidence>
<dbReference type="EMBL" id="CP013987">
    <property type="protein sequence ID" value="ALZ82753.1"/>
    <property type="molecule type" value="Genomic_DNA"/>
</dbReference>
<keyword evidence="5" id="KW-0067">ATP-binding</keyword>
<evidence type="ECO:0000259" key="9">
    <source>
        <dbReference type="Pfam" id="PF02782"/>
    </source>
</evidence>
<evidence type="ECO:0000313" key="11">
    <source>
        <dbReference type="Proteomes" id="UP000064137"/>
    </source>
</evidence>
<feature type="domain" description="Carbohydrate kinase FGGY C-terminal" evidence="9">
    <location>
        <begin position="260"/>
        <end position="447"/>
    </location>
</feature>
<organism evidence="10 11">
    <name type="scientific">Pseudomonas oryzihabitans</name>
    <dbReference type="NCBI Taxonomy" id="47885"/>
    <lineage>
        <taxon>Bacteria</taxon>
        <taxon>Pseudomonadati</taxon>
        <taxon>Pseudomonadota</taxon>
        <taxon>Gammaproteobacteria</taxon>
        <taxon>Pseudomonadales</taxon>
        <taxon>Pseudomonadaceae</taxon>
        <taxon>Pseudomonas</taxon>
    </lineage>
</organism>
<dbReference type="InterPro" id="IPR018484">
    <property type="entry name" value="FGGY_N"/>
</dbReference>
<dbReference type="InterPro" id="IPR043129">
    <property type="entry name" value="ATPase_NBD"/>
</dbReference>
<dbReference type="GO" id="GO:0004370">
    <property type="term" value="F:glycerol kinase activity"/>
    <property type="evidence" value="ECO:0007669"/>
    <property type="project" value="TreeGrafter"/>
</dbReference>
<dbReference type="InterPro" id="IPR000577">
    <property type="entry name" value="Carb_kinase_FGGY"/>
</dbReference>
<evidence type="ECO:0000256" key="1">
    <source>
        <dbReference type="ARBA" id="ARBA00009156"/>
    </source>
</evidence>
<dbReference type="GO" id="GO:0005524">
    <property type="term" value="F:ATP binding"/>
    <property type="evidence" value="ECO:0007669"/>
    <property type="project" value="UniProtKB-KW"/>
</dbReference>
<keyword evidence="2 7" id="KW-0808">Transferase</keyword>
<gene>
    <name evidence="10" type="ORF">APT59_00485</name>
</gene>
<evidence type="ECO:0000256" key="7">
    <source>
        <dbReference type="RuleBase" id="RU003733"/>
    </source>
</evidence>
<comment type="similarity">
    <text evidence="1 7">Belongs to the FGGY kinase family.</text>
</comment>
<dbReference type="PROSITE" id="PS00933">
    <property type="entry name" value="FGGY_KINASES_1"/>
    <property type="match status" value="1"/>
</dbReference>
<dbReference type="KEGG" id="por:APT59_00485"/>
<dbReference type="PANTHER" id="PTHR10196">
    <property type="entry name" value="SUGAR KINASE"/>
    <property type="match status" value="1"/>
</dbReference>
<evidence type="ECO:0000256" key="2">
    <source>
        <dbReference type="ARBA" id="ARBA00022679"/>
    </source>
</evidence>
<dbReference type="RefSeq" id="WP_059313064.1">
    <property type="nucleotide sequence ID" value="NZ_CP013987.1"/>
</dbReference>
<evidence type="ECO:0000313" key="10">
    <source>
        <dbReference type="EMBL" id="ALZ82753.1"/>
    </source>
</evidence>
<dbReference type="AlphaFoldDB" id="A0A0U4NVQ6"/>
<dbReference type="InterPro" id="IPR018483">
    <property type="entry name" value="Carb_kinase_FGGY_CS"/>
</dbReference>
<dbReference type="Gene3D" id="3.30.420.40">
    <property type="match status" value="2"/>
</dbReference>
<dbReference type="InterPro" id="IPR018485">
    <property type="entry name" value="FGGY_C"/>
</dbReference>
<keyword evidence="4 7" id="KW-0418">Kinase</keyword>
<dbReference type="PANTHER" id="PTHR10196:SF69">
    <property type="entry name" value="GLYCEROL KINASE"/>
    <property type="match status" value="1"/>
</dbReference>
<dbReference type="Pfam" id="PF02782">
    <property type="entry name" value="FGGY_C"/>
    <property type="match status" value="1"/>
</dbReference>
<name>A0A0U4NVQ6_9PSED</name>
<dbReference type="OrthoDB" id="9805576at2"/>
<proteinExistence type="inferred from homology"/>
<dbReference type="GO" id="GO:0005829">
    <property type="term" value="C:cytosol"/>
    <property type="evidence" value="ECO:0007669"/>
    <property type="project" value="TreeGrafter"/>
</dbReference>
<feature type="domain" description="Carbohydrate kinase FGGY N-terminal" evidence="8">
    <location>
        <begin position="7"/>
        <end position="250"/>
    </location>
</feature>
<evidence type="ECO:0000256" key="3">
    <source>
        <dbReference type="ARBA" id="ARBA00022741"/>
    </source>
</evidence>
<dbReference type="GO" id="GO:0019563">
    <property type="term" value="P:glycerol catabolic process"/>
    <property type="evidence" value="ECO:0007669"/>
    <property type="project" value="TreeGrafter"/>
</dbReference>